<name>A0ABQ8THV4_PERAM</name>
<organism evidence="1 2">
    <name type="scientific">Periplaneta americana</name>
    <name type="common">American cockroach</name>
    <name type="synonym">Blatta americana</name>
    <dbReference type="NCBI Taxonomy" id="6978"/>
    <lineage>
        <taxon>Eukaryota</taxon>
        <taxon>Metazoa</taxon>
        <taxon>Ecdysozoa</taxon>
        <taxon>Arthropoda</taxon>
        <taxon>Hexapoda</taxon>
        <taxon>Insecta</taxon>
        <taxon>Pterygota</taxon>
        <taxon>Neoptera</taxon>
        <taxon>Polyneoptera</taxon>
        <taxon>Dictyoptera</taxon>
        <taxon>Blattodea</taxon>
        <taxon>Blattoidea</taxon>
        <taxon>Blattidae</taxon>
        <taxon>Blattinae</taxon>
        <taxon>Periplaneta</taxon>
    </lineage>
</organism>
<keyword evidence="2" id="KW-1185">Reference proteome</keyword>
<reference evidence="1 2" key="1">
    <citation type="journal article" date="2022" name="Allergy">
        <title>Genome assembly and annotation of Periplaneta americana reveal a comprehensive cockroach allergen profile.</title>
        <authorList>
            <person name="Wang L."/>
            <person name="Xiong Q."/>
            <person name="Saelim N."/>
            <person name="Wang L."/>
            <person name="Nong W."/>
            <person name="Wan A.T."/>
            <person name="Shi M."/>
            <person name="Liu X."/>
            <person name="Cao Q."/>
            <person name="Hui J.H.L."/>
            <person name="Sookrung N."/>
            <person name="Leung T.F."/>
            <person name="Tungtrongchitr A."/>
            <person name="Tsui S.K.W."/>
        </authorList>
    </citation>
    <scope>NUCLEOTIDE SEQUENCE [LARGE SCALE GENOMIC DNA]</scope>
    <source>
        <strain evidence="1">PWHHKU_190912</strain>
    </source>
</reference>
<evidence type="ECO:0000313" key="1">
    <source>
        <dbReference type="EMBL" id="KAJ4445853.1"/>
    </source>
</evidence>
<sequence length="404" mass="46205">MSPGSSTESYPAFARIGLRENPGKNLNQVTCLYRDSNPGHLVSQSDALTVIPQPVLTRLKTWLDAVNYYAEYYGKIMEVTDALDSIDSSAVAAVKSLPSEQLLEDILFIDSNFKIVSKSIILLESSKLQLSEALNIVDKVSQTVLQNDNSLISGKVKYLTETIMQRQWSSGKTKVNARKYLPQNADRSLTPWIYVRERLQILSENTDSKFLKFYKKMNSQLDKNYKRFPAEINTFRSCARNHSCEKYSCAENYLDISTSTDFSKSREVRSPSLPSDISEIMFMTENMNIYLYKKQYNIQIHKEVRSYEHYFLFYFIPVYGKAATITNALGGFSSTRICPLNSDIFPDHYRRAKGCNTEEQFNNKECKRTYDRVITNNCSSSGNVTNEAFTSCDTARDLSDSLWH</sequence>
<comment type="caution">
    <text evidence="1">The sequence shown here is derived from an EMBL/GenBank/DDBJ whole genome shotgun (WGS) entry which is preliminary data.</text>
</comment>
<evidence type="ECO:0000313" key="2">
    <source>
        <dbReference type="Proteomes" id="UP001148838"/>
    </source>
</evidence>
<proteinExistence type="predicted"/>
<dbReference type="EMBL" id="JAJSOF020000009">
    <property type="protein sequence ID" value="KAJ4445853.1"/>
    <property type="molecule type" value="Genomic_DNA"/>
</dbReference>
<accession>A0ABQ8THV4</accession>
<dbReference type="Proteomes" id="UP001148838">
    <property type="component" value="Unassembled WGS sequence"/>
</dbReference>
<gene>
    <name evidence="1" type="ORF">ANN_12538</name>
</gene>
<protein>
    <submittedName>
        <fullName evidence="1">Uncharacterized protein</fullName>
    </submittedName>
</protein>